<feature type="compositionally biased region" description="Basic and acidic residues" evidence="21">
    <location>
        <begin position="450"/>
        <end position="465"/>
    </location>
</feature>
<feature type="compositionally biased region" description="Polar residues" evidence="21">
    <location>
        <begin position="432"/>
        <end position="449"/>
    </location>
</feature>
<keyword evidence="5" id="KW-0812">Transmembrane</keyword>
<dbReference type="InterPro" id="IPR011009">
    <property type="entry name" value="Kinase-like_dom_sf"/>
</dbReference>
<reference evidence="23" key="2">
    <citation type="submission" date="2023-05" db="EMBL/GenBank/DDBJ databases">
        <authorList>
            <person name="Fouks B."/>
        </authorList>
    </citation>
    <scope>NUCLEOTIDE SEQUENCE</scope>
    <source>
        <strain evidence="23">Stay&amp;Tobe</strain>
        <tissue evidence="23">Testes</tissue>
    </source>
</reference>
<evidence type="ECO:0000256" key="17">
    <source>
        <dbReference type="ARBA" id="ARBA00023319"/>
    </source>
</evidence>
<keyword evidence="8 20" id="KW-0547">Nucleotide-binding</keyword>
<feature type="compositionally biased region" description="Polar residues" evidence="21">
    <location>
        <begin position="467"/>
        <end position="482"/>
    </location>
</feature>
<evidence type="ECO:0000256" key="20">
    <source>
        <dbReference type="PROSITE-ProRule" id="PRU10141"/>
    </source>
</evidence>
<keyword evidence="4" id="KW-0808">Transferase</keyword>
<keyword evidence="3" id="KW-0597">Phosphoprotein</keyword>
<comment type="function">
    <text evidence="19">Receptor for basic fibroblast growth factor.</text>
</comment>
<feature type="compositionally biased region" description="Polar residues" evidence="21">
    <location>
        <begin position="618"/>
        <end position="638"/>
    </location>
</feature>
<evidence type="ECO:0000259" key="22">
    <source>
        <dbReference type="PROSITE" id="PS50011"/>
    </source>
</evidence>
<dbReference type="GO" id="GO:0005886">
    <property type="term" value="C:plasma membrane"/>
    <property type="evidence" value="ECO:0007669"/>
    <property type="project" value="TreeGrafter"/>
</dbReference>
<keyword evidence="10 20" id="KW-0067">ATP-binding</keyword>
<protein>
    <recommendedName>
        <fullName evidence="2">receptor protein-tyrosine kinase</fullName>
        <ecNumber evidence="2">2.7.10.1</ecNumber>
    </recommendedName>
</protein>
<dbReference type="EMBL" id="JASPKZ010003857">
    <property type="protein sequence ID" value="KAJ9591736.1"/>
    <property type="molecule type" value="Genomic_DNA"/>
</dbReference>
<feature type="compositionally biased region" description="Polar residues" evidence="21">
    <location>
        <begin position="294"/>
        <end position="307"/>
    </location>
</feature>
<name>A0AAD8A4C4_DIPPU</name>
<dbReference type="GO" id="GO:0043235">
    <property type="term" value="C:receptor complex"/>
    <property type="evidence" value="ECO:0007669"/>
    <property type="project" value="TreeGrafter"/>
</dbReference>
<dbReference type="InterPro" id="IPR000719">
    <property type="entry name" value="Prot_kinase_dom"/>
</dbReference>
<feature type="non-terminal residue" evidence="23">
    <location>
        <position position="1239"/>
    </location>
</feature>
<evidence type="ECO:0000256" key="14">
    <source>
        <dbReference type="ARBA" id="ARBA00023157"/>
    </source>
</evidence>
<keyword evidence="11" id="KW-1133">Transmembrane helix</keyword>
<evidence type="ECO:0000256" key="7">
    <source>
        <dbReference type="ARBA" id="ARBA00022737"/>
    </source>
</evidence>
<dbReference type="FunFam" id="3.30.200.20:FF:000593">
    <property type="entry name" value="Predicted protein"/>
    <property type="match status" value="1"/>
</dbReference>
<evidence type="ECO:0000256" key="4">
    <source>
        <dbReference type="ARBA" id="ARBA00022679"/>
    </source>
</evidence>
<evidence type="ECO:0000256" key="12">
    <source>
        <dbReference type="ARBA" id="ARBA00023136"/>
    </source>
</evidence>
<evidence type="ECO:0000256" key="6">
    <source>
        <dbReference type="ARBA" id="ARBA00022729"/>
    </source>
</evidence>
<evidence type="ECO:0000256" key="8">
    <source>
        <dbReference type="ARBA" id="ARBA00022741"/>
    </source>
</evidence>
<keyword evidence="15" id="KW-0675">Receptor</keyword>
<dbReference type="PROSITE" id="PS50011">
    <property type="entry name" value="PROTEIN_KINASE_DOM"/>
    <property type="match status" value="1"/>
</dbReference>
<evidence type="ECO:0000256" key="11">
    <source>
        <dbReference type="ARBA" id="ARBA00022989"/>
    </source>
</evidence>
<dbReference type="Pfam" id="PF07714">
    <property type="entry name" value="PK_Tyr_Ser-Thr"/>
    <property type="match status" value="1"/>
</dbReference>
<feature type="region of interest" description="Disordered" evidence="21">
    <location>
        <begin position="618"/>
        <end position="707"/>
    </location>
</feature>
<comment type="caution">
    <text evidence="23">The sequence shown here is derived from an EMBL/GenBank/DDBJ whole genome shotgun (WGS) entry which is preliminary data.</text>
</comment>
<keyword evidence="12" id="KW-0472">Membrane</keyword>
<evidence type="ECO:0000256" key="1">
    <source>
        <dbReference type="ARBA" id="ARBA00004167"/>
    </source>
</evidence>
<gene>
    <name evidence="23" type="ORF">L9F63_001672</name>
</gene>
<evidence type="ECO:0000256" key="2">
    <source>
        <dbReference type="ARBA" id="ARBA00011902"/>
    </source>
</evidence>
<dbReference type="SUPFAM" id="SSF56112">
    <property type="entry name" value="Protein kinase-like (PK-like)"/>
    <property type="match status" value="1"/>
</dbReference>
<evidence type="ECO:0000256" key="15">
    <source>
        <dbReference type="ARBA" id="ARBA00023170"/>
    </source>
</evidence>
<keyword evidence="16" id="KW-0325">Glycoprotein</keyword>
<feature type="compositionally biased region" description="Basic and acidic residues" evidence="21">
    <location>
        <begin position="399"/>
        <end position="410"/>
    </location>
</feature>
<proteinExistence type="predicted"/>
<dbReference type="InterPro" id="IPR017441">
    <property type="entry name" value="Protein_kinase_ATP_BS"/>
</dbReference>
<evidence type="ECO:0000256" key="13">
    <source>
        <dbReference type="ARBA" id="ARBA00023137"/>
    </source>
</evidence>
<dbReference type="InterPro" id="IPR050122">
    <property type="entry name" value="RTK"/>
</dbReference>
<dbReference type="EC" id="2.7.10.1" evidence="2"/>
<dbReference type="PANTHER" id="PTHR24416">
    <property type="entry name" value="TYROSINE-PROTEIN KINASE RECEPTOR"/>
    <property type="match status" value="1"/>
</dbReference>
<organism evidence="23 24">
    <name type="scientific">Diploptera punctata</name>
    <name type="common">Pacific beetle cockroach</name>
    <dbReference type="NCBI Taxonomy" id="6984"/>
    <lineage>
        <taxon>Eukaryota</taxon>
        <taxon>Metazoa</taxon>
        <taxon>Ecdysozoa</taxon>
        <taxon>Arthropoda</taxon>
        <taxon>Hexapoda</taxon>
        <taxon>Insecta</taxon>
        <taxon>Pterygota</taxon>
        <taxon>Neoptera</taxon>
        <taxon>Polyneoptera</taxon>
        <taxon>Dictyoptera</taxon>
        <taxon>Blattodea</taxon>
        <taxon>Blaberoidea</taxon>
        <taxon>Blaberidae</taxon>
        <taxon>Diplopterinae</taxon>
        <taxon>Diploptera</taxon>
    </lineage>
</organism>
<evidence type="ECO:0000256" key="10">
    <source>
        <dbReference type="ARBA" id="ARBA00022840"/>
    </source>
</evidence>
<feature type="binding site" evidence="20">
    <location>
        <position position="856"/>
    </location>
    <ligand>
        <name>ATP</name>
        <dbReference type="ChEBI" id="CHEBI:30616"/>
    </ligand>
</feature>
<dbReference type="InterPro" id="IPR008266">
    <property type="entry name" value="Tyr_kinase_AS"/>
</dbReference>
<feature type="region of interest" description="Disordered" evidence="21">
    <location>
        <begin position="762"/>
        <end position="786"/>
    </location>
</feature>
<keyword evidence="7" id="KW-0677">Repeat</keyword>
<accession>A0AAD8A4C4</accession>
<dbReference type="PROSITE" id="PS00109">
    <property type="entry name" value="PROTEIN_KINASE_TYR"/>
    <property type="match status" value="1"/>
</dbReference>
<dbReference type="PANTHER" id="PTHR24416:SF481">
    <property type="entry name" value="TIE-LIKE RECEPTOR TYROSINE KINASE"/>
    <property type="match status" value="1"/>
</dbReference>
<feature type="compositionally biased region" description="Polar residues" evidence="21">
    <location>
        <begin position="644"/>
        <end position="658"/>
    </location>
</feature>
<feature type="compositionally biased region" description="Polar residues" evidence="21">
    <location>
        <begin position="389"/>
        <end position="398"/>
    </location>
</feature>
<keyword evidence="9" id="KW-0418">Kinase</keyword>
<dbReference type="InterPro" id="IPR020635">
    <property type="entry name" value="Tyr_kinase_cat_dom"/>
</dbReference>
<evidence type="ECO:0000256" key="19">
    <source>
        <dbReference type="ARBA" id="ARBA00056965"/>
    </source>
</evidence>
<sequence>IGTLENENNLQTSTPAAANHNLTTQLPENNTASSSFRKRRPSTVIRSESPASPLPVASALTMSESLYNYFRPLDKDVPEDHRLPFLDFGKKLVPASVKTTSSLASSTSSTNSIDGKIPTSSVRTTHNLREDEIHEDMDVSVVKSVIEKNKASRARRVVLPKNHINTNQTTIYSNLMDPVTTTETTLIENGTNNNISNTKENDLATAQPSLPTQLTASSSVIEATVSTPFVRGRNNSIPTTFKPPRNLTKKIEANANTPNKSNYTALRNITNVKSPPISTLKTTEIQNEYKYSDSKSNLEPNTESNFRIENGDDEKSTMNSDESYTTTNVTLDKDILNKSSIILSQPVSQDPSLTSSIQSPTTKILSTAVVTSVSVKGAWPEGVSDNPPLDSTSIPRQNDTNKGEQYEHTLEPPGYSANITNHSEILIDKSPSESPLENASTTIVDSFTSDQEKVNFESVDNKENNEENPSFSSDSPSTPVTMTNFDVSEQILFNKETSSLPSNTLGSFASDSEITTKTSLIIRNSSRIPRTDTSPVNNPKTNTVQTTFSTNINGVSRGLTTTDHPATIRAKEITHSSSSEYFDPKVSMSTAKSSSIDSEFDFPLLKLYNASTVWSLSSRPGNITSTEDPGRVSTQDASKISAVSVATSQEGTTLNSSIHDGDETAKNNTRDKSESGTTDVPHNRSSGTLGNVWYNNKTNLTSQGPRESSENIIVSAQGASIAVYVLSALGIVPLSIGVALAAKYFVQRRRKLLDDTDAYSDISSRRGARSGGGHTGSDIGSPVSGTKLPRVQTHLTWDPEKTNSTLMPVTNTRWEFPRSKLRLQTVLGQGNFGQVLKAEADDISGYEGTTRLVAVKTVKEGASNREKEDLLRELEIMQQLGSHANVVTLLGCCTEKEPYLLIMEYVMYGKLLAFLRDHRTRQHYYNFSEDSDALTSRDLTIFAYCVARGMEYLGTKGIIHRDLAARNVLVDHNKMCKIADFGMSRSVRDTGDLYEQRHTKGALPIRWMAPESLHSGYSHTRSTPYPTMGAREVMRRVKDGYRLERPSHCRIELFRIISRCWHSDPNKRPDFASLRNEIGALIENSQDGGGYVDLETLSSRIACDEETWLSQFDDDAQLSRYFVTVFVTFSMLFTFTTENVTNTMGTPEVTCFKHVLKEFNFHEKQYHVGTEKDYSISRLIRSNKNEKIEEENKSGIYQIKCREWEVEKSAVAAHACLPTERCSSRRQNNGHKITADGTE</sequence>
<keyword evidence="14" id="KW-1015">Disulfide bond</keyword>
<dbReference type="Gene3D" id="1.10.510.10">
    <property type="entry name" value="Transferase(Phosphotransferase) domain 1"/>
    <property type="match status" value="1"/>
</dbReference>
<dbReference type="InterPro" id="IPR001245">
    <property type="entry name" value="Ser-Thr/Tyr_kinase_cat_dom"/>
</dbReference>
<feature type="region of interest" description="Disordered" evidence="21">
    <location>
        <begin position="292"/>
        <end position="322"/>
    </location>
</feature>
<comment type="catalytic activity">
    <reaction evidence="18">
        <text>L-tyrosyl-[protein] + ATP = O-phospho-L-tyrosyl-[protein] + ADP + H(+)</text>
        <dbReference type="Rhea" id="RHEA:10596"/>
        <dbReference type="Rhea" id="RHEA-COMP:10136"/>
        <dbReference type="Rhea" id="RHEA-COMP:20101"/>
        <dbReference type="ChEBI" id="CHEBI:15378"/>
        <dbReference type="ChEBI" id="CHEBI:30616"/>
        <dbReference type="ChEBI" id="CHEBI:46858"/>
        <dbReference type="ChEBI" id="CHEBI:61978"/>
        <dbReference type="ChEBI" id="CHEBI:456216"/>
        <dbReference type="EC" id="2.7.10.1"/>
    </reaction>
</comment>
<evidence type="ECO:0000256" key="3">
    <source>
        <dbReference type="ARBA" id="ARBA00022553"/>
    </source>
</evidence>
<dbReference type="GO" id="GO:0007169">
    <property type="term" value="P:cell surface receptor protein tyrosine kinase signaling pathway"/>
    <property type="evidence" value="ECO:0007669"/>
    <property type="project" value="TreeGrafter"/>
</dbReference>
<comment type="subcellular location">
    <subcellularLocation>
        <location evidence="1">Membrane</location>
        <topology evidence="1">Single-pass membrane protein</topology>
    </subcellularLocation>
</comment>
<evidence type="ECO:0000313" key="23">
    <source>
        <dbReference type="EMBL" id="KAJ9591736.1"/>
    </source>
</evidence>
<dbReference type="Proteomes" id="UP001233999">
    <property type="component" value="Unassembled WGS sequence"/>
</dbReference>
<dbReference type="CDD" id="cd00192">
    <property type="entry name" value="PTKc"/>
    <property type="match status" value="1"/>
</dbReference>
<feature type="region of interest" description="Disordered" evidence="21">
    <location>
        <begin position="1"/>
        <end position="53"/>
    </location>
</feature>
<feature type="compositionally biased region" description="Basic and acidic residues" evidence="21">
    <location>
        <begin position="659"/>
        <end position="674"/>
    </location>
</feature>
<evidence type="ECO:0000313" key="24">
    <source>
        <dbReference type="Proteomes" id="UP001233999"/>
    </source>
</evidence>
<keyword evidence="17" id="KW-0393">Immunoglobulin domain</keyword>
<dbReference type="PROSITE" id="PS00107">
    <property type="entry name" value="PROTEIN_KINASE_ATP"/>
    <property type="match status" value="1"/>
</dbReference>
<keyword evidence="24" id="KW-1185">Reference proteome</keyword>
<feature type="compositionally biased region" description="Polar residues" evidence="21">
    <location>
        <begin position="1"/>
        <end position="35"/>
    </location>
</feature>
<dbReference type="PRINTS" id="PR00109">
    <property type="entry name" value="TYRKINASE"/>
</dbReference>
<dbReference type="GO" id="GO:0005524">
    <property type="term" value="F:ATP binding"/>
    <property type="evidence" value="ECO:0007669"/>
    <property type="project" value="UniProtKB-UniRule"/>
</dbReference>
<feature type="domain" description="Protein kinase" evidence="22">
    <location>
        <begin position="821"/>
        <end position="1082"/>
    </location>
</feature>
<feature type="non-terminal residue" evidence="23">
    <location>
        <position position="1"/>
    </location>
</feature>
<feature type="region of interest" description="Disordered" evidence="21">
    <location>
        <begin position="378"/>
        <end position="482"/>
    </location>
</feature>
<evidence type="ECO:0000256" key="21">
    <source>
        <dbReference type="SAM" id="MobiDB-lite"/>
    </source>
</evidence>
<dbReference type="SMART" id="SM00219">
    <property type="entry name" value="TyrKc"/>
    <property type="match status" value="1"/>
</dbReference>
<feature type="compositionally biased region" description="Polar residues" evidence="21">
    <location>
        <begin position="675"/>
        <end position="707"/>
    </location>
</feature>
<dbReference type="GO" id="GO:0004714">
    <property type="term" value="F:transmembrane receptor protein tyrosine kinase activity"/>
    <property type="evidence" value="ECO:0007669"/>
    <property type="project" value="UniProtKB-EC"/>
</dbReference>
<dbReference type="Gene3D" id="3.30.200.20">
    <property type="entry name" value="Phosphorylase Kinase, domain 1"/>
    <property type="match status" value="1"/>
</dbReference>
<keyword evidence="6" id="KW-0732">Signal</keyword>
<evidence type="ECO:0000256" key="5">
    <source>
        <dbReference type="ARBA" id="ARBA00022692"/>
    </source>
</evidence>
<keyword evidence="13" id="KW-0829">Tyrosine-protein kinase</keyword>
<evidence type="ECO:0000256" key="16">
    <source>
        <dbReference type="ARBA" id="ARBA00023180"/>
    </source>
</evidence>
<evidence type="ECO:0000256" key="18">
    <source>
        <dbReference type="ARBA" id="ARBA00051243"/>
    </source>
</evidence>
<evidence type="ECO:0000256" key="9">
    <source>
        <dbReference type="ARBA" id="ARBA00022777"/>
    </source>
</evidence>
<reference evidence="23" key="1">
    <citation type="journal article" date="2023" name="IScience">
        <title>Live-bearing cockroach genome reveals convergent evolutionary mechanisms linked to viviparity in insects and beyond.</title>
        <authorList>
            <person name="Fouks B."/>
            <person name="Harrison M.C."/>
            <person name="Mikhailova A.A."/>
            <person name="Marchal E."/>
            <person name="English S."/>
            <person name="Carruthers M."/>
            <person name="Jennings E.C."/>
            <person name="Chiamaka E.L."/>
            <person name="Frigard R.A."/>
            <person name="Pippel M."/>
            <person name="Attardo G.M."/>
            <person name="Benoit J.B."/>
            <person name="Bornberg-Bauer E."/>
            <person name="Tobe S.S."/>
        </authorList>
    </citation>
    <scope>NUCLEOTIDE SEQUENCE</scope>
    <source>
        <strain evidence="23">Stay&amp;Tobe</strain>
    </source>
</reference>
<dbReference type="AlphaFoldDB" id="A0AAD8A4C4"/>